<evidence type="ECO:0000313" key="2">
    <source>
        <dbReference type="Proteomes" id="UP000031599"/>
    </source>
</evidence>
<organism evidence="1 2">
    <name type="scientific">Enhygromyxa salina</name>
    <dbReference type="NCBI Taxonomy" id="215803"/>
    <lineage>
        <taxon>Bacteria</taxon>
        <taxon>Pseudomonadati</taxon>
        <taxon>Myxococcota</taxon>
        <taxon>Polyangia</taxon>
        <taxon>Nannocystales</taxon>
        <taxon>Nannocystaceae</taxon>
        <taxon>Enhygromyxa</taxon>
    </lineage>
</organism>
<accession>A0A0C2CMK7</accession>
<proteinExistence type="predicted"/>
<sequence>MATGDGGNYIRKGERFVEQEILAKEGDDVGNRVDKYLRAHPDRVWRAAAEKTLAAEGGVKRIALVKKLFSDRPWFNWLMTGNE</sequence>
<dbReference type="AlphaFoldDB" id="A0A0C2CMK7"/>
<evidence type="ECO:0000313" key="1">
    <source>
        <dbReference type="EMBL" id="KIG12486.1"/>
    </source>
</evidence>
<protein>
    <submittedName>
        <fullName evidence="1">Uncharacterized protein</fullName>
    </submittedName>
</protein>
<reference evidence="1 2" key="1">
    <citation type="submission" date="2014-12" db="EMBL/GenBank/DDBJ databases">
        <title>Genome assembly of Enhygromyxa salina DSM 15201.</title>
        <authorList>
            <person name="Sharma G."/>
            <person name="Subramanian S."/>
        </authorList>
    </citation>
    <scope>NUCLEOTIDE SEQUENCE [LARGE SCALE GENOMIC DNA]</scope>
    <source>
        <strain evidence="1 2">DSM 15201</strain>
    </source>
</reference>
<dbReference type="Proteomes" id="UP000031599">
    <property type="component" value="Unassembled WGS sequence"/>
</dbReference>
<comment type="caution">
    <text evidence="1">The sequence shown here is derived from an EMBL/GenBank/DDBJ whole genome shotgun (WGS) entry which is preliminary data.</text>
</comment>
<gene>
    <name evidence="1" type="ORF">DB30_01303</name>
</gene>
<dbReference type="EMBL" id="JMCC02000128">
    <property type="protein sequence ID" value="KIG12486.1"/>
    <property type="molecule type" value="Genomic_DNA"/>
</dbReference>
<dbReference type="RefSeq" id="WP_052557586.1">
    <property type="nucleotide sequence ID" value="NZ_JMCC02000128.1"/>
</dbReference>
<name>A0A0C2CMK7_9BACT</name>